<comment type="caution">
    <text evidence="1">The sequence shown here is derived from an EMBL/GenBank/DDBJ whole genome shotgun (WGS) entry which is preliminary data.</text>
</comment>
<dbReference type="InterPro" id="IPR006175">
    <property type="entry name" value="YjgF/YER057c/UK114"/>
</dbReference>
<dbReference type="EMBL" id="SAVB01000021">
    <property type="protein sequence ID" value="RWR46055.1"/>
    <property type="molecule type" value="Genomic_DNA"/>
</dbReference>
<dbReference type="PANTHER" id="PTHR43857:SF1">
    <property type="entry name" value="YJGH FAMILY PROTEIN"/>
    <property type="match status" value="1"/>
</dbReference>
<gene>
    <name evidence="1" type="ORF">EOW65_14615</name>
</gene>
<accession>A0A443LA61</accession>
<dbReference type="Pfam" id="PF01042">
    <property type="entry name" value="Ribonuc_L-PSP"/>
    <property type="match status" value="1"/>
</dbReference>
<organism evidence="1 2">
    <name type="scientific">Paenirhodobacter ferrireducens</name>
    <dbReference type="NCBI Taxonomy" id="1215032"/>
    <lineage>
        <taxon>Bacteria</taxon>
        <taxon>Pseudomonadati</taxon>
        <taxon>Pseudomonadota</taxon>
        <taxon>Alphaproteobacteria</taxon>
        <taxon>Rhodobacterales</taxon>
        <taxon>Rhodobacter group</taxon>
        <taxon>Paenirhodobacter</taxon>
    </lineage>
</organism>
<dbReference type="InterPro" id="IPR035959">
    <property type="entry name" value="RutC-like_sf"/>
</dbReference>
<proteinExistence type="predicted"/>
<dbReference type="Gene3D" id="3.30.1330.40">
    <property type="entry name" value="RutC-like"/>
    <property type="match status" value="1"/>
</dbReference>
<reference evidence="1 2" key="1">
    <citation type="submission" date="2019-01" db="EMBL/GenBank/DDBJ databases">
        <title>Sinorhodobacter populi sp. nov. isolated from the symptomatic bark tissue of Populus euramericana canker.</title>
        <authorList>
            <person name="Xu G."/>
        </authorList>
    </citation>
    <scope>NUCLEOTIDE SEQUENCE [LARGE SCALE GENOMIC DNA]</scope>
    <source>
        <strain evidence="1 2">CCTCC AB2012026</strain>
    </source>
</reference>
<evidence type="ECO:0000313" key="1">
    <source>
        <dbReference type="EMBL" id="RWR46055.1"/>
    </source>
</evidence>
<evidence type="ECO:0000313" key="2">
    <source>
        <dbReference type="Proteomes" id="UP000286594"/>
    </source>
</evidence>
<protein>
    <submittedName>
        <fullName evidence="1">RidA family protein</fullName>
    </submittedName>
</protein>
<dbReference type="AlphaFoldDB" id="A0A443LA61"/>
<dbReference type="SUPFAM" id="SSF55298">
    <property type="entry name" value="YjgF-like"/>
    <property type="match status" value="1"/>
</dbReference>
<sequence length="140" mass="15154">MMQVTKIKTGSPFEDHGSYSRLVAVDDWIFVSNTAGRDPVTKEIPAEIGAQTRQVFANVTRALAAVGSGLEDVVMSRVFIQEPADTQAVMTIVGEMFRGIDPATTVTCPPLGSTVYRVEIEVTARRGAGRAETERRVIAL</sequence>
<dbReference type="PANTHER" id="PTHR43857">
    <property type="entry name" value="BLR7761 PROTEIN"/>
    <property type="match status" value="1"/>
</dbReference>
<name>A0A443LA61_9RHOB</name>
<keyword evidence="2" id="KW-1185">Reference proteome</keyword>
<dbReference type="Proteomes" id="UP000286594">
    <property type="component" value="Unassembled WGS sequence"/>
</dbReference>
<dbReference type="OrthoDB" id="9783572at2"/>